<dbReference type="GO" id="GO:0043409">
    <property type="term" value="P:negative regulation of MAPK cascade"/>
    <property type="evidence" value="ECO:0007669"/>
    <property type="project" value="TreeGrafter"/>
</dbReference>
<sequence length="1712" mass="187103">MGVLCGSANSRGGRILAACADTNCRSNRELSRCRVDSTHGKRNGCAQHNHFRSSAEVGDANVSETILSASTIHISRVGGSGGAKRFAGAGADTNSDGVGHSPTVGSAAGGSVEHGKVPQAPGTAPPKSQPLHAAADAALNGHEQQQLQRGASSHGTSREASVAPQKLSARALRIASRVDSIVRKCEGLDAERPTEEEKVMCEVLDALRSSSVGLLFLNHPEVSFSNRSCVICIPDFHQDETIDGYRLRAAYNAGTIGRSYFATRDVAALSSRCTPPHGSSDSLSDDAARGPVFRILKVISFVLRRRLLEEITAEQRVLVNIVHQNVLQISDVLNDEAKENMIVITNYHAKGNIGNYAGRLSHDSDKLRRILTEVAVGLRILHSHRVYHHNLKLDNVLENGEGHFCIADAGFWRLFAVQCPEDLVFNGELACLPPEVFDPEGPYATGEVNVVSDEGAAGVAAVDIWGFGVLMYRLAYGCDPIEIAECSYAQVHERLMGFDLSFPPRPHWSFAYDIEDAIRLCLQKVPSKRPSVLRLLQHPFFKHSLVVGTSSLMRKMSMTSSFAFGGQMVGSFGDRTMSAPGLRGASMSSMAVPNYRTQQRNGFQVDAFLGEGRFSETMMVHLRRNHSKQFAFKIIYKSILKRLQAPGREKWAREMRRQLVFSRKVDHPNVMRFIDIVEDKKVNCFVVQDYMSGGSIEAVPPVKGDSSSPTLQDFLVDVLAGLVHLHDNGVAHLSLLPTNIFFCEHTLHYCIADFGPLFVTADALADSIAEGAPLYALPAWVRRHSPLHGPSVDMFCVGLLAASVLPELFDTVWAELLDSEKNRTFAVDAVLTAVRKQRAQLTPALVSFIEDALEGRFQDARAALKHTYFGNLSFAQNLPKTIVEVTEEELQSAVHSKPETRDEARMLEVLAQDPFQESQMLSSAGDATLHGSESCTEASVIAGATGEKPTVLVFEGENLLCGQCSAELTVALYQCSDCDGYIRCGKCSVGNYHKDGHELVPFLIHTIEHSRDGANKAVLVQPSTVPDVHALETLEMTANFPVGSLTAHLVAQRAAERSIAVRSTGGGSITKGMFGDMESVVRLPDDISEQSISVNINCRSFISFRGLGGMPGGGLNLGSGANNSNTGFNTVGFPHGRADPVTPKDFGSLCLPPPTRLSLMKGKEARKLVLPKAEEIEDDDWQQELERCRTSNHSELLLYNYGLDEVPPEVYDPPLLQVVVLDISQNNLRSLPHELSFLIHLRKLVVSYNKLTELPDSLGNLSELESLDASHNALVDLPQTFIYLSSLTSAALDYNNFSSIPDSLLDIVAPPLCSSASNVMENFAMSTTQVNGARMASLVGNTAVSLVGGSSVSNSKTVIMSPKLKVIYLAANDSLTTLPLRERLQRFDDLTIALDNEPSLYKDYYEKSLDTELPNITVNWNKLYPDEIVPYLYCGSLRSAQSQMVYRKLNITYLLTVGRQLVPVPPEGGHHKVIVVDDIPGANIRMSFQEAVNFIEESQSKKSGCLVHCFAGLSRSATTVIAYLMIKRGMRLDEAYLVTKKGRPAILPNKGFFDQLVELDKELYPKPNRPLDIESLGQARGTVTPVLTHRELCRRFNGYTSPNSCFLFWQRGADAGSSPFPRQRRTQRDCQWAQPSTPWLVGPPPSRSVGTGVCIAQDVQFTPTGPTGHLAYQRLSIPPATPTKAGLSGDAALRAALWKVVRWTVKHAIQVD</sequence>
<dbReference type="Pfam" id="PF00782">
    <property type="entry name" value="DSPc"/>
    <property type="match status" value="1"/>
</dbReference>
<keyword evidence="4" id="KW-0378">Hydrolase</keyword>
<dbReference type="CDD" id="cd14498">
    <property type="entry name" value="DSP"/>
    <property type="match status" value="1"/>
</dbReference>
<dbReference type="PROSITE" id="PS50056">
    <property type="entry name" value="TYR_PHOSPHATASE_2"/>
    <property type="match status" value="1"/>
</dbReference>
<dbReference type="PANTHER" id="PTHR10159">
    <property type="entry name" value="DUAL SPECIFICITY PROTEIN PHOSPHATASE"/>
    <property type="match status" value="1"/>
</dbReference>
<keyword evidence="7" id="KW-0547">Nucleotide-binding</keyword>
<keyword evidence="3" id="KW-0677">Repeat</keyword>
<dbReference type="SMART" id="SM00369">
    <property type="entry name" value="LRR_TYP"/>
    <property type="match status" value="4"/>
</dbReference>
<dbReference type="EMBL" id="RHLD01000015">
    <property type="protein sequence ID" value="TPP46895.1"/>
    <property type="molecule type" value="Genomic_DNA"/>
</dbReference>
<keyword evidence="2" id="KW-0433">Leucine-rich repeat</keyword>
<dbReference type="GO" id="GO:0004672">
    <property type="term" value="F:protein kinase activity"/>
    <property type="evidence" value="ECO:0007669"/>
    <property type="project" value="InterPro"/>
</dbReference>
<evidence type="ECO:0000256" key="2">
    <source>
        <dbReference type="ARBA" id="ARBA00022614"/>
    </source>
</evidence>
<evidence type="ECO:0000256" key="4">
    <source>
        <dbReference type="ARBA" id="ARBA00022801"/>
    </source>
</evidence>
<feature type="domain" description="Tyrosine specific protein phosphatases" evidence="11">
    <location>
        <begin position="1486"/>
        <end position="1547"/>
    </location>
</feature>
<keyword evidence="12" id="KW-0418">Kinase</keyword>
<dbReference type="GO" id="GO:0008330">
    <property type="term" value="F:protein tyrosine/threonine phosphatase activity"/>
    <property type="evidence" value="ECO:0007669"/>
    <property type="project" value="TreeGrafter"/>
</dbReference>
<dbReference type="InterPro" id="IPR017441">
    <property type="entry name" value="Protein_kinase_ATP_BS"/>
</dbReference>
<dbReference type="SMART" id="SM00364">
    <property type="entry name" value="LRR_BAC"/>
    <property type="match status" value="4"/>
</dbReference>
<dbReference type="InterPro" id="IPR003591">
    <property type="entry name" value="Leu-rich_rpt_typical-subtyp"/>
</dbReference>
<reference evidence="13" key="1">
    <citation type="submission" date="2019-02" db="EMBL/GenBank/DDBJ databases">
        <title>FDA dAtabase for Regulatory Grade micrObial Sequences (FDA-ARGOS): Supporting development and validation of Infectious Disease Dx tests.</title>
        <authorList>
            <person name="Duncan R."/>
            <person name="Fisher C."/>
            <person name="Tallon L."/>
            <person name="Sadzewicz L."/>
            <person name="Sengamalay N."/>
            <person name="Ott S."/>
            <person name="Godinez A."/>
            <person name="Nagaraj S."/>
            <person name="Vavikolanu K."/>
            <person name="Vyas G."/>
            <person name="Nadendla S."/>
            <person name="Aluvathingal J."/>
            <person name="Sichtig H."/>
        </authorList>
    </citation>
    <scope>NUCLEOTIDE SEQUENCE [LARGE SCALE GENOMIC DNA]</scope>
    <source>
        <strain evidence="13">FDAARGOS_360</strain>
    </source>
</reference>
<dbReference type="Pfam" id="PF00069">
    <property type="entry name" value="Pkinase"/>
    <property type="match status" value="2"/>
</dbReference>
<dbReference type="FunFam" id="1.10.510.10:FF:002139">
    <property type="entry name" value="Dual specificity protein phosphatase, putative"/>
    <property type="match status" value="1"/>
</dbReference>
<dbReference type="InterPro" id="IPR011009">
    <property type="entry name" value="Kinase-like_dom_sf"/>
</dbReference>
<dbReference type="GO" id="GO:0004722">
    <property type="term" value="F:protein serine/threonine phosphatase activity"/>
    <property type="evidence" value="ECO:0007669"/>
    <property type="project" value="UniProtKB-EC"/>
</dbReference>
<dbReference type="InterPro" id="IPR032675">
    <property type="entry name" value="LRR_dom_sf"/>
</dbReference>
<gene>
    <name evidence="12" type="ORF">CGC20_21475</name>
</gene>
<dbReference type="PROSITE" id="PS00107">
    <property type="entry name" value="PROTEIN_KINASE_ATP"/>
    <property type="match status" value="1"/>
</dbReference>
<dbReference type="Gene3D" id="3.80.10.10">
    <property type="entry name" value="Ribonuclease Inhibitor"/>
    <property type="match status" value="1"/>
</dbReference>
<evidence type="ECO:0000259" key="9">
    <source>
        <dbReference type="PROSITE" id="PS50011"/>
    </source>
</evidence>
<evidence type="ECO:0000256" key="5">
    <source>
        <dbReference type="ARBA" id="ARBA00022912"/>
    </source>
</evidence>
<feature type="domain" description="Protein kinase" evidence="9">
    <location>
        <begin position="245"/>
        <end position="541"/>
    </location>
</feature>
<dbReference type="PROSITE" id="PS50054">
    <property type="entry name" value="TYR_PHOSPHATASE_DUAL"/>
    <property type="match status" value="1"/>
</dbReference>
<evidence type="ECO:0000256" key="8">
    <source>
        <dbReference type="SAM" id="MobiDB-lite"/>
    </source>
</evidence>
<feature type="region of interest" description="Disordered" evidence="8">
    <location>
        <begin position="91"/>
        <end position="166"/>
    </location>
</feature>
<proteinExistence type="inferred from homology"/>
<dbReference type="PANTHER" id="PTHR10159:SF524">
    <property type="entry name" value="SPECIFICITY PROTEIN PHOSPHATASE, PUTATIVE-RELATED"/>
    <property type="match status" value="1"/>
</dbReference>
<keyword evidence="7" id="KW-0067">ATP-binding</keyword>
<dbReference type="VEuPathDB" id="TriTrypDB:LdBPK_341950.1"/>
<dbReference type="SMART" id="SM00195">
    <property type="entry name" value="DSPc"/>
    <property type="match status" value="1"/>
</dbReference>
<dbReference type="SUPFAM" id="SSF52058">
    <property type="entry name" value="L domain-like"/>
    <property type="match status" value="1"/>
</dbReference>
<evidence type="ECO:0000259" key="10">
    <source>
        <dbReference type="PROSITE" id="PS50054"/>
    </source>
</evidence>
<dbReference type="InterPro" id="IPR020422">
    <property type="entry name" value="TYR_PHOSPHATASE_DUAL_dom"/>
</dbReference>
<evidence type="ECO:0000259" key="11">
    <source>
        <dbReference type="PROSITE" id="PS50056"/>
    </source>
</evidence>
<dbReference type="GO" id="GO:0005524">
    <property type="term" value="F:ATP binding"/>
    <property type="evidence" value="ECO:0007669"/>
    <property type="project" value="UniProtKB-UniRule"/>
</dbReference>
<dbReference type="Pfam" id="PF13855">
    <property type="entry name" value="LRR_8"/>
    <property type="match status" value="1"/>
</dbReference>
<dbReference type="CDD" id="cd00180">
    <property type="entry name" value="PKc"/>
    <property type="match status" value="2"/>
</dbReference>
<dbReference type="InterPro" id="IPR000719">
    <property type="entry name" value="Prot_kinase_dom"/>
</dbReference>
<dbReference type="FunFam" id="3.90.190.10:FF:000004">
    <property type="entry name" value="Protein phosphatase Slingshot homolog 2"/>
    <property type="match status" value="1"/>
</dbReference>
<dbReference type="SUPFAM" id="SSF52799">
    <property type="entry name" value="(Phosphotyrosine protein) phosphatases II"/>
    <property type="match status" value="1"/>
</dbReference>
<keyword evidence="5" id="KW-0904">Protein phosphatase</keyword>
<dbReference type="VEuPathDB" id="TriTrypDB:LdCL_340027200"/>
<dbReference type="VEuPathDB" id="TriTrypDB:LDHU3_34.3330"/>
<evidence type="ECO:0000313" key="12">
    <source>
        <dbReference type="EMBL" id="TPP46895.1"/>
    </source>
</evidence>
<evidence type="ECO:0000256" key="1">
    <source>
        <dbReference type="ARBA" id="ARBA00008601"/>
    </source>
</evidence>
<dbReference type="FunFam" id="1.10.510.10:FF:001882">
    <property type="entry name" value="Putative dual specificity protein phosphatase"/>
    <property type="match status" value="1"/>
</dbReference>
<name>A0A504XGU3_LEIDO</name>
<dbReference type="GO" id="GO:0017017">
    <property type="term" value="F:MAP kinase tyrosine/serine/threonine phosphatase activity"/>
    <property type="evidence" value="ECO:0007669"/>
    <property type="project" value="TreeGrafter"/>
</dbReference>
<dbReference type="GO" id="GO:0033550">
    <property type="term" value="F:MAP kinase tyrosine phosphatase activity"/>
    <property type="evidence" value="ECO:0007669"/>
    <property type="project" value="TreeGrafter"/>
</dbReference>
<organism evidence="12 13">
    <name type="scientific">Leishmania donovani</name>
    <dbReference type="NCBI Taxonomy" id="5661"/>
    <lineage>
        <taxon>Eukaryota</taxon>
        <taxon>Discoba</taxon>
        <taxon>Euglenozoa</taxon>
        <taxon>Kinetoplastea</taxon>
        <taxon>Metakinetoplastina</taxon>
        <taxon>Trypanosomatida</taxon>
        <taxon>Trypanosomatidae</taxon>
        <taxon>Leishmaniinae</taxon>
        <taxon>Leishmania</taxon>
    </lineage>
</organism>
<protein>
    <submittedName>
        <fullName evidence="12">Protein kinase domain family protein</fullName>
    </submittedName>
</protein>
<feature type="domain" description="Protein kinase" evidence="9">
    <location>
        <begin position="603"/>
        <end position="916"/>
    </location>
</feature>
<feature type="binding site" evidence="7">
    <location>
        <position position="641"/>
    </location>
    <ligand>
        <name>ATP</name>
        <dbReference type="ChEBI" id="CHEBI:30616"/>
    </ligand>
</feature>
<comment type="similarity">
    <text evidence="1">Belongs to the protein-tyrosine phosphatase family. Non-receptor class dual specificity subfamily.</text>
</comment>
<comment type="caution">
    <text evidence="12">The sequence shown here is derived from an EMBL/GenBank/DDBJ whole genome shotgun (WGS) entry which is preliminary data.</text>
</comment>
<evidence type="ECO:0000256" key="7">
    <source>
        <dbReference type="PROSITE-ProRule" id="PRU10141"/>
    </source>
</evidence>
<evidence type="ECO:0000256" key="3">
    <source>
        <dbReference type="ARBA" id="ARBA00022737"/>
    </source>
</evidence>
<evidence type="ECO:0000256" key="6">
    <source>
        <dbReference type="ARBA" id="ARBA00048336"/>
    </source>
</evidence>
<dbReference type="Gene3D" id="3.30.200.20">
    <property type="entry name" value="Phosphorylase Kinase, domain 1"/>
    <property type="match status" value="1"/>
</dbReference>
<dbReference type="PROSITE" id="PS50011">
    <property type="entry name" value="PROTEIN_KINASE_DOM"/>
    <property type="match status" value="2"/>
</dbReference>
<dbReference type="PROSITE" id="PS00383">
    <property type="entry name" value="TYR_PHOSPHATASE_1"/>
    <property type="match status" value="1"/>
</dbReference>
<dbReference type="GO" id="GO:0005737">
    <property type="term" value="C:cytoplasm"/>
    <property type="evidence" value="ECO:0007669"/>
    <property type="project" value="TreeGrafter"/>
</dbReference>
<dbReference type="InterPro" id="IPR000340">
    <property type="entry name" value="Dual-sp_phosphatase_cat-dom"/>
</dbReference>
<dbReference type="SUPFAM" id="SSF56112">
    <property type="entry name" value="Protein kinase-like (PK-like)"/>
    <property type="match status" value="2"/>
</dbReference>
<dbReference type="InterPro" id="IPR016130">
    <property type="entry name" value="Tyr_Pase_AS"/>
</dbReference>
<dbReference type="InterPro" id="IPR001611">
    <property type="entry name" value="Leu-rich_rpt"/>
</dbReference>
<comment type="catalytic activity">
    <reaction evidence="6">
        <text>O-phospho-L-threonyl-[protein] + H2O = L-threonyl-[protein] + phosphate</text>
        <dbReference type="Rhea" id="RHEA:47004"/>
        <dbReference type="Rhea" id="RHEA-COMP:11060"/>
        <dbReference type="Rhea" id="RHEA-COMP:11605"/>
        <dbReference type="ChEBI" id="CHEBI:15377"/>
        <dbReference type="ChEBI" id="CHEBI:30013"/>
        <dbReference type="ChEBI" id="CHEBI:43474"/>
        <dbReference type="ChEBI" id="CHEBI:61977"/>
        <dbReference type="EC" id="3.1.3.16"/>
    </reaction>
</comment>
<keyword evidence="12" id="KW-0808">Transferase</keyword>
<evidence type="ECO:0000313" key="13">
    <source>
        <dbReference type="Proteomes" id="UP000318821"/>
    </source>
</evidence>
<dbReference type="InterPro" id="IPR029021">
    <property type="entry name" value="Prot-tyrosine_phosphatase-like"/>
</dbReference>
<dbReference type="Gene3D" id="1.10.510.10">
    <property type="entry name" value="Transferase(Phosphotransferase) domain 1"/>
    <property type="match status" value="2"/>
</dbReference>
<feature type="compositionally biased region" description="Polar residues" evidence="8">
    <location>
        <begin position="142"/>
        <end position="159"/>
    </location>
</feature>
<dbReference type="Proteomes" id="UP000318821">
    <property type="component" value="Unassembled WGS sequence"/>
</dbReference>
<dbReference type="Gene3D" id="3.90.190.10">
    <property type="entry name" value="Protein tyrosine phosphatase superfamily"/>
    <property type="match status" value="1"/>
</dbReference>
<dbReference type="InterPro" id="IPR000387">
    <property type="entry name" value="Tyr_Pase_dom"/>
</dbReference>
<feature type="domain" description="Tyrosine-protein phosphatase" evidence="10">
    <location>
        <begin position="1424"/>
        <end position="1565"/>
    </location>
</feature>
<accession>A0A504XGU3</accession>